<dbReference type="Proteomes" id="UP001149165">
    <property type="component" value="Unassembled WGS sequence"/>
</dbReference>
<reference evidence="1" key="2">
    <citation type="journal article" date="2023" name="IMA Fungus">
        <title>Comparative genomic study of the Penicillium genus elucidates a diverse pangenome and 15 lateral gene transfer events.</title>
        <authorList>
            <person name="Petersen C."/>
            <person name="Sorensen T."/>
            <person name="Nielsen M.R."/>
            <person name="Sondergaard T.E."/>
            <person name="Sorensen J.L."/>
            <person name="Fitzpatrick D.A."/>
            <person name="Frisvad J.C."/>
            <person name="Nielsen K.L."/>
        </authorList>
    </citation>
    <scope>NUCLEOTIDE SEQUENCE</scope>
    <source>
        <strain evidence="1">IBT 30069</strain>
    </source>
</reference>
<dbReference type="AlphaFoldDB" id="A0A9W9K9M3"/>
<name>A0A9W9K9M3_9EURO</name>
<gene>
    <name evidence="1" type="ORF">N7456_008402</name>
</gene>
<sequence length="131" mass="14819">MDMLEDLGFRSLERAAQRVSDILWAARISSTFIGGYAASLLTGNNNTKKVEIVVSRPDYLVAMSQLQSGPEFHVEEEEVWYHDGSKLIPIELMQSTRCLTMDLRFPPTGAQVYRLTDLRSEPPLPSAIRLY</sequence>
<keyword evidence="2" id="KW-1185">Reference proteome</keyword>
<evidence type="ECO:0000313" key="2">
    <source>
        <dbReference type="Proteomes" id="UP001149165"/>
    </source>
</evidence>
<proteinExistence type="predicted"/>
<comment type="caution">
    <text evidence="1">The sequence shown here is derived from an EMBL/GenBank/DDBJ whole genome shotgun (WGS) entry which is preliminary data.</text>
</comment>
<reference evidence="1" key="1">
    <citation type="submission" date="2022-11" db="EMBL/GenBank/DDBJ databases">
        <authorList>
            <person name="Petersen C."/>
        </authorList>
    </citation>
    <scope>NUCLEOTIDE SEQUENCE</scope>
    <source>
        <strain evidence="1">IBT 30069</strain>
    </source>
</reference>
<evidence type="ECO:0000313" key="1">
    <source>
        <dbReference type="EMBL" id="KAJ5097681.1"/>
    </source>
</evidence>
<protein>
    <submittedName>
        <fullName evidence="1">Uncharacterized protein</fullName>
    </submittedName>
</protein>
<dbReference type="EMBL" id="JAPQKH010000005">
    <property type="protein sequence ID" value="KAJ5097681.1"/>
    <property type="molecule type" value="Genomic_DNA"/>
</dbReference>
<organism evidence="1 2">
    <name type="scientific">Penicillium angulare</name>
    <dbReference type="NCBI Taxonomy" id="116970"/>
    <lineage>
        <taxon>Eukaryota</taxon>
        <taxon>Fungi</taxon>
        <taxon>Dikarya</taxon>
        <taxon>Ascomycota</taxon>
        <taxon>Pezizomycotina</taxon>
        <taxon>Eurotiomycetes</taxon>
        <taxon>Eurotiomycetidae</taxon>
        <taxon>Eurotiales</taxon>
        <taxon>Aspergillaceae</taxon>
        <taxon>Penicillium</taxon>
    </lineage>
</organism>
<dbReference type="OrthoDB" id="10066232at2759"/>
<accession>A0A9W9K9M3</accession>